<evidence type="ECO:0000313" key="4">
    <source>
        <dbReference type="RefSeq" id="XP_022816222.1"/>
    </source>
</evidence>
<gene>
    <name evidence="4" type="primary">LOC111349354</name>
</gene>
<dbReference type="SUPFAM" id="SSF46689">
    <property type="entry name" value="Homeodomain-like"/>
    <property type="match status" value="1"/>
</dbReference>
<sequence>MTEKKYFKWKIEDLQNAIHDYKNSDIGLNECARLHKIPKATLKRHLDKSDSEDLVEINKGRPTVFDRKFENVLVEHILFLEQHMFGFTITDIRRLAYQIAEKNGLKHNFNSTKKMAGKAWYYAFIKRHKDKISLRQPEATSLNRAKGFNRESIQNFFDIYEQIVDTNKLNANKIFNVDESGFQTVQKKPQKVLGGKGKKQIGALTSGERGVNTTMVACVSAAGQFIPPMIIFKRMRMSDQLKEGAPAGSLITVSESGYINRELFCQWLQHFAAVVKPTKEDKVLLLLDGHTTHSKNLDALMFARENGIVLLQLPGHTTHRLQPLDVSFFKPMSTYYTQAIESWMRSHPGSAVTQYQVSRLINEAYERAATIGNVVNGFKATGTWPVNRNIFQDHHFAPAEALISNVEQNDSPKFSTLLSNMQDDVPSTSQVTEPSKLEEFKSSLNILSPLPRNNLPSKGRGAQKAVELTSSPYKNNLEISQQKAKQPKKVPLRLNKPIKQKIKKMTNLNTTHVKQNKKLIDKTARNKKKIKIEDSEESTEEEEVIVFDDSESCDSEDKENDCAKCGRNYYDKKGPKVDWIQCVRCHNWNHETCTTNPDICDDCLE</sequence>
<dbReference type="GeneID" id="111349354"/>
<dbReference type="OrthoDB" id="6927873at2759"/>
<dbReference type="AlphaFoldDB" id="A0A9J7DSK4"/>
<dbReference type="GO" id="GO:0003677">
    <property type="term" value="F:DNA binding"/>
    <property type="evidence" value="ECO:0007669"/>
    <property type="project" value="TreeGrafter"/>
</dbReference>
<dbReference type="Proteomes" id="UP000301870">
    <property type="component" value="Chromosome 9"/>
</dbReference>
<dbReference type="InterPro" id="IPR050863">
    <property type="entry name" value="CenT-Element_Derived"/>
</dbReference>
<evidence type="ECO:0000313" key="3">
    <source>
        <dbReference type="Proteomes" id="UP000301870"/>
    </source>
</evidence>
<dbReference type="KEGG" id="sliu:111349354"/>
<dbReference type="RefSeq" id="XP_022816222.1">
    <property type="nucleotide sequence ID" value="XM_022960454.1"/>
</dbReference>
<protein>
    <submittedName>
        <fullName evidence="4">Uncharacterized protein LOC111349354</fullName>
    </submittedName>
</protein>
<reference evidence="4" key="1">
    <citation type="submission" date="2025-08" db="UniProtKB">
        <authorList>
            <consortium name="RefSeq"/>
        </authorList>
    </citation>
    <scope>IDENTIFICATION</scope>
    <source>
        <strain evidence="4">Ishihara</strain>
        <tissue evidence="4">Whole body</tissue>
    </source>
</reference>
<evidence type="ECO:0000259" key="2">
    <source>
        <dbReference type="Pfam" id="PF03184"/>
    </source>
</evidence>
<comment type="subcellular location">
    <subcellularLocation>
        <location evidence="1">Nucleus</location>
    </subcellularLocation>
</comment>
<accession>A0A9J7DSK4</accession>
<dbReference type="GO" id="GO:0005634">
    <property type="term" value="C:nucleus"/>
    <property type="evidence" value="ECO:0007669"/>
    <property type="project" value="UniProtKB-SubCell"/>
</dbReference>
<dbReference type="Pfam" id="PF03184">
    <property type="entry name" value="DDE_1"/>
    <property type="match status" value="1"/>
</dbReference>
<dbReference type="PANTHER" id="PTHR19303">
    <property type="entry name" value="TRANSPOSON"/>
    <property type="match status" value="1"/>
</dbReference>
<feature type="domain" description="DDE-1" evidence="2">
    <location>
        <begin position="213"/>
        <end position="345"/>
    </location>
</feature>
<organism evidence="3 4">
    <name type="scientific">Spodoptera litura</name>
    <name type="common">Asian cotton leafworm</name>
    <dbReference type="NCBI Taxonomy" id="69820"/>
    <lineage>
        <taxon>Eukaryota</taxon>
        <taxon>Metazoa</taxon>
        <taxon>Ecdysozoa</taxon>
        <taxon>Arthropoda</taxon>
        <taxon>Hexapoda</taxon>
        <taxon>Insecta</taxon>
        <taxon>Pterygota</taxon>
        <taxon>Neoptera</taxon>
        <taxon>Endopterygota</taxon>
        <taxon>Lepidoptera</taxon>
        <taxon>Glossata</taxon>
        <taxon>Ditrysia</taxon>
        <taxon>Noctuoidea</taxon>
        <taxon>Noctuidae</taxon>
        <taxon>Amphipyrinae</taxon>
        <taxon>Spodoptera</taxon>
    </lineage>
</organism>
<name>A0A9J7DSK4_SPOLT</name>
<dbReference type="InterPro" id="IPR009057">
    <property type="entry name" value="Homeodomain-like_sf"/>
</dbReference>
<proteinExistence type="predicted"/>
<dbReference type="InterPro" id="IPR004875">
    <property type="entry name" value="DDE_SF_endonuclease_dom"/>
</dbReference>
<dbReference type="PANTHER" id="PTHR19303:SF74">
    <property type="entry name" value="POGO TRANSPOSABLE ELEMENT WITH KRAB DOMAIN"/>
    <property type="match status" value="1"/>
</dbReference>
<evidence type="ECO:0000256" key="1">
    <source>
        <dbReference type="ARBA" id="ARBA00004123"/>
    </source>
</evidence>
<keyword evidence="3" id="KW-1185">Reference proteome</keyword>